<protein>
    <submittedName>
        <fullName evidence="2">Uncharacterized protein</fullName>
    </submittedName>
</protein>
<proteinExistence type="predicted"/>
<keyword evidence="3" id="KW-1185">Reference proteome</keyword>
<name>A0A9P6HIB5_9AGAM</name>
<evidence type="ECO:0000313" key="3">
    <source>
        <dbReference type="Proteomes" id="UP000736335"/>
    </source>
</evidence>
<organism evidence="2 3">
    <name type="scientific">Thelephora terrestris</name>
    <dbReference type="NCBI Taxonomy" id="56493"/>
    <lineage>
        <taxon>Eukaryota</taxon>
        <taxon>Fungi</taxon>
        <taxon>Dikarya</taxon>
        <taxon>Basidiomycota</taxon>
        <taxon>Agaricomycotina</taxon>
        <taxon>Agaricomycetes</taxon>
        <taxon>Thelephorales</taxon>
        <taxon>Thelephoraceae</taxon>
        <taxon>Thelephora</taxon>
    </lineage>
</organism>
<evidence type="ECO:0000313" key="2">
    <source>
        <dbReference type="EMBL" id="KAF9786625.1"/>
    </source>
</evidence>
<feature type="region of interest" description="Disordered" evidence="1">
    <location>
        <begin position="275"/>
        <end position="322"/>
    </location>
</feature>
<dbReference type="AlphaFoldDB" id="A0A9P6HIB5"/>
<feature type="region of interest" description="Disordered" evidence="1">
    <location>
        <begin position="395"/>
        <end position="432"/>
    </location>
</feature>
<reference evidence="2" key="2">
    <citation type="submission" date="2020-11" db="EMBL/GenBank/DDBJ databases">
        <authorList>
            <consortium name="DOE Joint Genome Institute"/>
            <person name="Kuo A."/>
            <person name="Miyauchi S."/>
            <person name="Kiss E."/>
            <person name="Drula E."/>
            <person name="Kohler A."/>
            <person name="Sanchez-Garcia M."/>
            <person name="Andreopoulos B."/>
            <person name="Barry K.W."/>
            <person name="Bonito G."/>
            <person name="Buee M."/>
            <person name="Carver A."/>
            <person name="Chen C."/>
            <person name="Cichocki N."/>
            <person name="Clum A."/>
            <person name="Culley D."/>
            <person name="Crous P.W."/>
            <person name="Fauchery L."/>
            <person name="Girlanda M."/>
            <person name="Hayes R."/>
            <person name="Keri Z."/>
            <person name="Labutti K."/>
            <person name="Lipzen A."/>
            <person name="Lombard V."/>
            <person name="Magnuson J."/>
            <person name="Maillard F."/>
            <person name="Morin E."/>
            <person name="Murat C."/>
            <person name="Nolan M."/>
            <person name="Ohm R."/>
            <person name="Pangilinan J."/>
            <person name="Pereira M."/>
            <person name="Perotto S."/>
            <person name="Peter M."/>
            <person name="Riley R."/>
            <person name="Sitrit Y."/>
            <person name="Stielow B."/>
            <person name="Szollosi G."/>
            <person name="Zifcakova L."/>
            <person name="Stursova M."/>
            <person name="Spatafora J.W."/>
            <person name="Tedersoo L."/>
            <person name="Vaario L.-M."/>
            <person name="Yamada A."/>
            <person name="Yan M."/>
            <person name="Wang P."/>
            <person name="Xu J."/>
            <person name="Bruns T."/>
            <person name="Baldrian P."/>
            <person name="Vilgalys R."/>
            <person name="Henrissat B."/>
            <person name="Grigoriev I.V."/>
            <person name="Hibbett D."/>
            <person name="Nagy L.G."/>
            <person name="Martin F.M."/>
        </authorList>
    </citation>
    <scope>NUCLEOTIDE SEQUENCE</scope>
    <source>
        <strain evidence="2">UH-Tt-Lm1</strain>
    </source>
</reference>
<comment type="caution">
    <text evidence="2">The sequence shown here is derived from an EMBL/GenBank/DDBJ whole genome shotgun (WGS) entry which is preliminary data.</text>
</comment>
<evidence type="ECO:0000256" key="1">
    <source>
        <dbReference type="SAM" id="MobiDB-lite"/>
    </source>
</evidence>
<gene>
    <name evidence="2" type="ORF">BJ322DRAFT_1184337</name>
</gene>
<sequence length="496" mass="52775">MLIGDPQQGRLLAGGKWPGAELQSEVCLLSNWLVNSDAVPATKRRRTPRVANPICEHAPAFYAQSTDTHHLSAEDESGDALTSGSWNLTSRLSEVAVDGVVCLWKGPEPTRDLLGREGVENPELSRGDYFLIITAVIVRGKGERAATPPENGDPPLLGFHPTDGCGSDGSPHWPLVGVSSPVCERLDEKLGSLGGFRGRFPLLEPERSRLDDEAVGGKGGCPLGGGGSGGRLYRTEGVGVGVFVGGVPFYLLGNGSGGTESPDCRPGSCLDLSVRADSDPSRTSRGRPSFRSLKQLSSGAGKVGSSTSRYVRGGPDLSRQMSVPATTGGDVCGHWENLLDTRLASFASHTNTCAAARCSKASVLRSPEPRGGLTSSFAKGITTDASPLLPTSSWGYGSHPTFTPPRRLPSLQLQGRTPRSSPETEGADWADVGAGPRVHQKFFLELFPTAVKGSFRKHRSLFERWVQNARRKLQVVVGLRDDSQAAETEGTPFQRK</sequence>
<feature type="compositionally biased region" description="Polar residues" evidence="1">
    <location>
        <begin position="411"/>
        <end position="423"/>
    </location>
</feature>
<feature type="compositionally biased region" description="Polar residues" evidence="1">
    <location>
        <begin position="292"/>
        <end position="309"/>
    </location>
</feature>
<reference evidence="2" key="1">
    <citation type="journal article" date="2020" name="Nat. Commun.">
        <title>Large-scale genome sequencing of mycorrhizal fungi provides insights into the early evolution of symbiotic traits.</title>
        <authorList>
            <person name="Miyauchi S."/>
            <person name="Kiss E."/>
            <person name="Kuo A."/>
            <person name="Drula E."/>
            <person name="Kohler A."/>
            <person name="Sanchez-Garcia M."/>
            <person name="Morin E."/>
            <person name="Andreopoulos B."/>
            <person name="Barry K.W."/>
            <person name="Bonito G."/>
            <person name="Buee M."/>
            <person name="Carver A."/>
            <person name="Chen C."/>
            <person name="Cichocki N."/>
            <person name="Clum A."/>
            <person name="Culley D."/>
            <person name="Crous P.W."/>
            <person name="Fauchery L."/>
            <person name="Girlanda M."/>
            <person name="Hayes R.D."/>
            <person name="Keri Z."/>
            <person name="LaButti K."/>
            <person name="Lipzen A."/>
            <person name="Lombard V."/>
            <person name="Magnuson J."/>
            <person name="Maillard F."/>
            <person name="Murat C."/>
            <person name="Nolan M."/>
            <person name="Ohm R.A."/>
            <person name="Pangilinan J."/>
            <person name="Pereira M.F."/>
            <person name="Perotto S."/>
            <person name="Peter M."/>
            <person name="Pfister S."/>
            <person name="Riley R."/>
            <person name="Sitrit Y."/>
            <person name="Stielow J.B."/>
            <person name="Szollosi G."/>
            <person name="Zifcakova L."/>
            <person name="Stursova M."/>
            <person name="Spatafora J.W."/>
            <person name="Tedersoo L."/>
            <person name="Vaario L.M."/>
            <person name="Yamada A."/>
            <person name="Yan M."/>
            <person name="Wang P."/>
            <person name="Xu J."/>
            <person name="Bruns T."/>
            <person name="Baldrian P."/>
            <person name="Vilgalys R."/>
            <person name="Dunand C."/>
            <person name="Henrissat B."/>
            <person name="Grigoriev I.V."/>
            <person name="Hibbett D."/>
            <person name="Nagy L.G."/>
            <person name="Martin F.M."/>
        </authorList>
    </citation>
    <scope>NUCLEOTIDE SEQUENCE</scope>
    <source>
        <strain evidence="2">UH-Tt-Lm1</strain>
    </source>
</reference>
<dbReference type="Proteomes" id="UP000736335">
    <property type="component" value="Unassembled WGS sequence"/>
</dbReference>
<dbReference type="EMBL" id="WIUZ02000005">
    <property type="protein sequence ID" value="KAF9786625.1"/>
    <property type="molecule type" value="Genomic_DNA"/>
</dbReference>
<accession>A0A9P6HIB5</accession>